<feature type="transmembrane region" description="Helical" evidence="10">
    <location>
        <begin position="306"/>
        <end position="330"/>
    </location>
</feature>
<protein>
    <submittedName>
        <fullName evidence="11">CDP-alcohol phosphatidyltransferase family protein</fullName>
    </submittedName>
</protein>
<accession>A0A8J6P0A8</accession>
<dbReference type="InterPro" id="IPR000462">
    <property type="entry name" value="CDP-OH_P_trans"/>
</dbReference>
<evidence type="ECO:0000256" key="9">
    <source>
        <dbReference type="ARBA" id="ARBA00023264"/>
    </source>
</evidence>
<dbReference type="GO" id="GO:0008654">
    <property type="term" value="P:phospholipid biosynthetic process"/>
    <property type="evidence" value="ECO:0007669"/>
    <property type="project" value="UniProtKB-KW"/>
</dbReference>
<feature type="transmembrane region" description="Helical" evidence="10">
    <location>
        <begin position="342"/>
        <end position="364"/>
    </location>
</feature>
<dbReference type="InterPro" id="IPR050324">
    <property type="entry name" value="CDP-alcohol_PTase-I"/>
</dbReference>
<keyword evidence="5 10" id="KW-1133">Transmembrane helix</keyword>
<dbReference type="Proteomes" id="UP000605201">
    <property type="component" value="Unassembled WGS sequence"/>
</dbReference>
<evidence type="ECO:0000256" key="4">
    <source>
        <dbReference type="ARBA" id="ARBA00022692"/>
    </source>
</evidence>
<keyword evidence="7 10" id="KW-0472">Membrane</keyword>
<evidence type="ECO:0000313" key="12">
    <source>
        <dbReference type="Proteomes" id="UP000605201"/>
    </source>
</evidence>
<evidence type="ECO:0000313" key="11">
    <source>
        <dbReference type="EMBL" id="MBC8431898.1"/>
    </source>
</evidence>
<dbReference type="PANTHER" id="PTHR14269">
    <property type="entry name" value="CDP-DIACYLGLYCEROL--GLYCEROL-3-PHOSPHATE 3-PHOSPHATIDYLTRANSFERASE-RELATED"/>
    <property type="match status" value="1"/>
</dbReference>
<comment type="similarity">
    <text evidence="2">Belongs to the CDP-alcohol phosphatidyltransferase class-I family.</text>
</comment>
<feature type="transmembrane region" description="Helical" evidence="10">
    <location>
        <begin position="83"/>
        <end position="101"/>
    </location>
</feature>
<dbReference type="Gene3D" id="1.20.120.1760">
    <property type="match status" value="2"/>
</dbReference>
<dbReference type="GO" id="GO:0016780">
    <property type="term" value="F:phosphotransferase activity, for other substituted phosphate groups"/>
    <property type="evidence" value="ECO:0007669"/>
    <property type="project" value="InterPro"/>
</dbReference>
<evidence type="ECO:0000256" key="1">
    <source>
        <dbReference type="ARBA" id="ARBA00004141"/>
    </source>
</evidence>
<keyword evidence="6" id="KW-0443">Lipid metabolism</keyword>
<dbReference type="EMBL" id="JACNIG010000190">
    <property type="protein sequence ID" value="MBC8431898.1"/>
    <property type="molecule type" value="Genomic_DNA"/>
</dbReference>
<feature type="transmembrane region" description="Helical" evidence="10">
    <location>
        <begin position="376"/>
        <end position="396"/>
    </location>
</feature>
<evidence type="ECO:0000256" key="7">
    <source>
        <dbReference type="ARBA" id="ARBA00023136"/>
    </source>
</evidence>
<sequence length="484" mass="55232">MPTNLNFQRKLSALLVYGRPPLVFGGMLCALGVMWTHNPLLYTLGVTLLVISMSFDLIDGWFSNRFQPYSTLVHLADRLMDKIVYSIIFPLVAVGIMWRLLYTSLPGTKAELFHGIFVLILCVTVLIRDNFAHFMRFFAMRTGPEPEIREFTRLRTIVAAPVGTLLYAHAFYVPGSLNSQIYTWISWLGNLPLRVLFLIEIVFLIINFGSIAASCRKYGAYCLDEICDEDERLRRNILSFFPNTLTIMNAMMGLLAVFFAYQDRIREAYLFLIGAAIFDKLDGALARKLGLTEPLPEQSRPHQISFGSILDDIADAVSFCIVPAWMFYLLLGDVSDPVLRQLPVGLVAVLYTLMGIARLIYFTFDRTPIPGFFKGMPTPAAALLVAAPLIMFNQAVQEASEWARYWGIFCFGLMIFSGILMNLYPLRYLHLGRFMDRHSWFGRLNMLLLVIFIFTPYLGYAALIYMLLYLLSPLITWRILPKQR</sequence>
<keyword evidence="9" id="KW-1208">Phospholipid metabolism</keyword>
<comment type="caution">
    <text evidence="11">The sequence shown here is derived from an EMBL/GenBank/DDBJ whole genome shotgun (WGS) entry which is preliminary data.</text>
</comment>
<dbReference type="Pfam" id="PF01066">
    <property type="entry name" value="CDP-OH_P_transf"/>
    <property type="match status" value="2"/>
</dbReference>
<organism evidence="11 12">
    <name type="scientific">Candidatus Desulfatibia vada</name>
    <dbReference type="NCBI Taxonomy" id="2841696"/>
    <lineage>
        <taxon>Bacteria</taxon>
        <taxon>Pseudomonadati</taxon>
        <taxon>Thermodesulfobacteriota</taxon>
        <taxon>Desulfobacteria</taxon>
        <taxon>Desulfobacterales</taxon>
        <taxon>Desulfobacterales incertae sedis</taxon>
        <taxon>Candidatus Desulfatibia</taxon>
    </lineage>
</organism>
<evidence type="ECO:0000256" key="10">
    <source>
        <dbReference type="SAM" id="Phobius"/>
    </source>
</evidence>
<feature type="transmembrane region" description="Helical" evidence="10">
    <location>
        <begin position="152"/>
        <end position="172"/>
    </location>
</feature>
<feature type="transmembrane region" description="Helical" evidence="10">
    <location>
        <begin position="113"/>
        <end position="131"/>
    </location>
</feature>
<evidence type="ECO:0000256" key="8">
    <source>
        <dbReference type="ARBA" id="ARBA00023209"/>
    </source>
</evidence>
<feature type="transmembrane region" description="Helical" evidence="10">
    <location>
        <begin position="402"/>
        <end position="426"/>
    </location>
</feature>
<evidence type="ECO:0000256" key="6">
    <source>
        <dbReference type="ARBA" id="ARBA00023098"/>
    </source>
</evidence>
<proteinExistence type="inferred from homology"/>
<keyword evidence="8" id="KW-0594">Phospholipid biosynthesis</keyword>
<evidence type="ECO:0000256" key="2">
    <source>
        <dbReference type="ARBA" id="ARBA00010441"/>
    </source>
</evidence>
<dbReference type="InterPro" id="IPR043130">
    <property type="entry name" value="CDP-OH_PTrfase_TM_dom"/>
</dbReference>
<evidence type="ECO:0000256" key="3">
    <source>
        <dbReference type="ARBA" id="ARBA00022516"/>
    </source>
</evidence>
<comment type="subcellular location">
    <subcellularLocation>
        <location evidence="1">Membrane</location>
        <topology evidence="1">Multi-pass membrane protein</topology>
    </subcellularLocation>
</comment>
<keyword evidence="4 10" id="KW-0812">Transmembrane</keyword>
<feature type="transmembrane region" description="Helical" evidence="10">
    <location>
        <begin position="447"/>
        <end position="471"/>
    </location>
</feature>
<feature type="transmembrane region" description="Helical" evidence="10">
    <location>
        <begin position="12"/>
        <end position="35"/>
    </location>
</feature>
<dbReference type="AlphaFoldDB" id="A0A8J6P0A8"/>
<feature type="transmembrane region" description="Helical" evidence="10">
    <location>
        <begin position="184"/>
        <end position="208"/>
    </location>
</feature>
<gene>
    <name evidence="11" type="ORF">H8D96_08250</name>
</gene>
<feature type="transmembrane region" description="Helical" evidence="10">
    <location>
        <begin position="41"/>
        <end position="62"/>
    </location>
</feature>
<name>A0A8J6P0A8_9BACT</name>
<evidence type="ECO:0000256" key="5">
    <source>
        <dbReference type="ARBA" id="ARBA00022989"/>
    </source>
</evidence>
<keyword evidence="3" id="KW-0444">Lipid biosynthesis</keyword>
<feature type="transmembrane region" description="Helical" evidence="10">
    <location>
        <begin position="240"/>
        <end position="262"/>
    </location>
</feature>
<reference evidence="11 12" key="1">
    <citation type="submission" date="2020-08" db="EMBL/GenBank/DDBJ databases">
        <title>Bridging the membrane lipid divide: bacteria of the FCB group superphylum have the potential to synthesize archaeal ether lipids.</title>
        <authorList>
            <person name="Villanueva L."/>
            <person name="Von Meijenfeldt F.A.B."/>
            <person name="Westbye A.B."/>
            <person name="Yadav S."/>
            <person name="Hopmans E.C."/>
            <person name="Dutilh B.E."/>
            <person name="Sinninghe Damste J.S."/>
        </authorList>
    </citation>
    <scope>NUCLEOTIDE SEQUENCE [LARGE SCALE GENOMIC DNA]</scope>
    <source>
        <strain evidence="11">NIOZ-UU17</strain>
    </source>
</reference>
<dbReference type="GO" id="GO:0016020">
    <property type="term" value="C:membrane"/>
    <property type="evidence" value="ECO:0007669"/>
    <property type="project" value="UniProtKB-SubCell"/>
</dbReference>
<dbReference type="PANTHER" id="PTHR14269:SF61">
    <property type="entry name" value="CDP-DIACYLGLYCEROL--SERINE O-PHOSPHATIDYLTRANSFERASE"/>
    <property type="match status" value="1"/>
</dbReference>